<reference evidence="1 2" key="1">
    <citation type="submission" date="2020-08" db="EMBL/GenBank/DDBJ databases">
        <title>A Genomic Blueprint of the Chicken Gut Microbiome.</title>
        <authorList>
            <person name="Gilroy R."/>
            <person name="Ravi A."/>
            <person name="Getino M."/>
            <person name="Pursley I."/>
            <person name="Horton D.L."/>
            <person name="Alikhan N.-F."/>
            <person name="Baker D."/>
            <person name="Gharbi K."/>
            <person name="Hall N."/>
            <person name="Watson M."/>
            <person name="Adriaenssens E.M."/>
            <person name="Foster-Nyarko E."/>
            <person name="Jarju S."/>
            <person name="Secka A."/>
            <person name="Antonio M."/>
            <person name="Oren A."/>
            <person name="Chaudhuri R."/>
            <person name="La Ragione R.M."/>
            <person name="Hildebrand F."/>
            <person name="Pallen M.J."/>
        </authorList>
    </citation>
    <scope>NUCLEOTIDE SEQUENCE [LARGE SCALE GENOMIC DNA]</scope>
    <source>
        <strain evidence="1 2">Sa4CUA7</strain>
    </source>
</reference>
<evidence type="ECO:0000313" key="1">
    <source>
        <dbReference type="EMBL" id="MBD7956127.1"/>
    </source>
</evidence>
<comment type="caution">
    <text evidence="1">The sequence shown here is derived from an EMBL/GenBank/DDBJ whole genome shotgun (WGS) entry which is preliminary data.</text>
</comment>
<name>A0ABR8RY10_9MICO</name>
<proteinExistence type="predicted"/>
<dbReference type="EMBL" id="JACSQP010000001">
    <property type="protein sequence ID" value="MBD7956127.1"/>
    <property type="molecule type" value="Genomic_DNA"/>
</dbReference>
<evidence type="ECO:0000313" key="2">
    <source>
        <dbReference type="Proteomes" id="UP000648352"/>
    </source>
</evidence>
<sequence length="112" mass="12105">MTINAYMAVTGAPDAAQVAVVVHQALGGTRTFTGAGWQIDGPDWYADVLADPAPEPGEAPLLVVVWHESKEASQLHALIGRLFAFAARATPWTLRTDSDLEPYAEQYRPTRA</sequence>
<evidence type="ECO:0008006" key="3">
    <source>
        <dbReference type="Google" id="ProtNLM"/>
    </source>
</evidence>
<dbReference type="Proteomes" id="UP000648352">
    <property type="component" value="Unassembled WGS sequence"/>
</dbReference>
<accession>A0ABR8RY10</accession>
<dbReference type="RefSeq" id="WP_191717158.1">
    <property type="nucleotide sequence ID" value="NZ_JACSQP010000001.1"/>
</dbReference>
<keyword evidence="2" id="KW-1185">Reference proteome</keyword>
<protein>
    <recommendedName>
        <fullName evidence="3">DUF3574 domain-containing protein</fullName>
    </recommendedName>
</protein>
<organism evidence="1 2">
    <name type="scientific">Microbacterium pullorum</name>
    <dbReference type="NCBI Taxonomy" id="2762236"/>
    <lineage>
        <taxon>Bacteria</taxon>
        <taxon>Bacillati</taxon>
        <taxon>Actinomycetota</taxon>
        <taxon>Actinomycetes</taxon>
        <taxon>Micrococcales</taxon>
        <taxon>Microbacteriaceae</taxon>
        <taxon>Microbacterium</taxon>
    </lineage>
</organism>
<gene>
    <name evidence="1" type="ORF">H9651_00545</name>
</gene>